<dbReference type="EMBL" id="ACFU01000012">
    <property type="protein sequence ID" value="EEF13911.1"/>
    <property type="molecule type" value="Genomic_DNA"/>
</dbReference>
<evidence type="ECO:0000313" key="2">
    <source>
        <dbReference type="Proteomes" id="UP000003082"/>
    </source>
</evidence>
<dbReference type="AlphaFoldDB" id="B9D291"/>
<name>B9D291_CAMRE</name>
<dbReference type="STRING" id="553218.CAMRE0001_2933"/>
<dbReference type="Proteomes" id="UP000003082">
    <property type="component" value="Unassembled WGS sequence"/>
</dbReference>
<accession>B9D291</accession>
<reference evidence="1 2" key="1">
    <citation type="submission" date="2008-08" db="EMBL/GenBank/DDBJ databases">
        <authorList>
            <person name="Madupu R."/>
            <person name="Durkin A.S."/>
            <person name="Torralba M."/>
            <person name="Methe B."/>
            <person name="Sutton G.G."/>
            <person name="Strausberg R.L."/>
            <person name="Nelson K.E."/>
        </authorList>
    </citation>
    <scope>NUCLEOTIDE SEQUENCE [LARGE SCALE GENOMIC DNA]</scope>
    <source>
        <strain evidence="1 2">RM3267</strain>
    </source>
</reference>
<protein>
    <submittedName>
        <fullName evidence="1">Uncharacterized protein</fullName>
    </submittedName>
</protein>
<evidence type="ECO:0000313" key="1">
    <source>
        <dbReference type="EMBL" id="EEF13911.1"/>
    </source>
</evidence>
<keyword evidence="2" id="KW-1185">Reference proteome</keyword>
<gene>
    <name evidence="1" type="ORF">CAMRE0001_2933</name>
</gene>
<proteinExistence type="predicted"/>
<organism evidence="1 2">
    <name type="scientific">Campylobacter rectus RM3267</name>
    <dbReference type="NCBI Taxonomy" id="553218"/>
    <lineage>
        <taxon>Bacteria</taxon>
        <taxon>Pseudomonadati</taxon>
        <taxon>Campylobacterota</taxon>
        <taxon>Epsilonproteobacteria</taxon>
        <taxon>Campylobacterales</taxon>
        <taxon>Campylobacteraceae</taxon>
        <taxon>Campylobacter</taxon>
    </lineage>
</organism>
<comment type="caution">
    <text evidence="1">The sequence shown here is derived from an EMBL/GenBank/DDBJ whole genome shotgun (WGS) entry which is preliminary data.</text>
</comment>
<sequence>MGCRLLFAVCILRVCDDFALNFTNRFYLRILRATRHCLRA</sequence>